<gene>
    <name evidence="3" type="ORF">HGA05_15360</name>
</gene>
<sequence>MFLVRLIDVFVGILEFVFKSDKRSQGASPAVLGTAGIVTLLVLVLVAIGVPQLRYELRTSPYAADLANASGLTTADPVLVSGVPAGRIESIDLAGDHVRVGFRLDNGQPLGDQTRAGVRLRTVLGKRYLEIVPGGHGQVGPDNTIPLSRTDSPYSLDDISAASVNASAQIDPDVLRAMMSTMKSIIPDSTTLDASLRGAAGAASVITGTGSQLDQLLSLSKRLATVTAAQTDSISDALSSAQAIVQTLVVRRVVLTRLVDNLRIVLGQMAATFPQVPMGQLTTNIESVTTTLKDNVDHINAILQQLPPAMRTVTDATGNGNWADVVSPSAVIPDNMLCVLGVMQGCR</sequence>
<dbReference type="PANTHER" id="PTHR33371">
    <property type="entry name" value="INTERMEMBRANE PHOSPHOLIPID TRANSPORT SYSTEM BINDING PROTEIN MLAD-RELATED"/>
    <property type="match status" value="1"/>
</dbReference>
<evidence type="ECO:0000256" key="1">
    <source>
        <dbReference type="SAM" id="Phobius"/>
    </source>
</evidence>
<reference evidence="3 4" key="1">
    <citation type="submission" date="2020-04" db="EMBL/GenBank/DDBJ databases">
        <title>MicrobeNet Type strains.</title>
        <authorList>
            <person name="Nicholson A.C."/>
        </authorList>
    </citation>
    <scope>NUCLEOTIDE SEQUENCE [LARGE SCALE GENOMIC DNA]</scope>
    <source>
        <strain evidence="3 4">ATCC BAA-14</strain>
    </source>
</reference>
<feature type="domain" description="Mce/MlaD" evidence="2">
    <location>
        <begin position="59"/>
        <end position="134"/>
    </location>
</feature>
<evidence type="ECO:0000313" key="4">
    <source>
        <dbReference type="Proteomes" id="UP000563898"/>
    </source>
</evidence>
<evidence type="ECO:0000313" key="3">
    <source>
        <dbReference type="EMBL" id="NKY02947.1"/>
    </source>
</evidence>
<comment type="caution">
    <text evidence="3">The sequence shown here is derived from an EMBL/GenBank/DDBJ whole genome shotgun (WGS) entry which is preliminary data.</text>
</comment>
<accession>A0A846WNX7</accession>
<dbReference type="PANTHER" id="PTHR33371:SF18">
    <property type="entry name" value="MCE-FAMILY PROTEIN MCE3C"/>
    <property type="match status" value="1"/>
</dbReference>
<keyword evidence="1" id="KW-0472">Membrane</keyword>
<protein>
    <submittedName>
        <fullName evidence="3">MCE family protein</fullName>
    </submittedName>
</protein>
<feature type="transmembrane region" description="Helical" evidence="1">
    <location>
        <begin position="30"/>
        <end position="50"/>
    </location>
</feature>
<dbReference type="EMBL" id="JAAXPC010000008">
    <property type="protein sequence ID" value="NKY02947.1"/>
    <property type="molecule type" value="Genomic_DNA"/>
</dbReference>
<proteinExistence type="predicted"/>
<keyword evidence="1" id="KW-1133">Transmembrane helix</keyword>
<dbReference type="Pfam" id="PF02470">
    <property type="entry name" value="MlaD"/>
    <property type="match status" value="1"/>
</dbReference>
<dbReference type="RefSeq" id="WP_006371731.1">
    <property type="nucleotide sequence ID" value="NZ_JAAXPC010000008.1"/>
</dbReference>
<name>A0A846WNX7_9ACTN</name>
<keyword evidence="1" id="KW-0812">Transmembrane</keyword>
<dbReference type="InterPro" id="IPR003399">
    <property type="entry name" value="Mce/MlaD"/>
</dbReference>
<dbReference type="InterPro" id="IPR052336">
    <property type="entry name" value="MlaD_Phospholipid_Transporter"/>
</dbReference>
<dbReference type="Proteomes" id="UP000563898">
    <property type="component" value="Unassembled WGS sequence"/>
</dbReference>
<organism evidence="3 4">
    <name type="scientific">Gordonia polyisoprenivorans</name>
    <dbReference type="NCBI Taxonomy" id="84595"/>
    <lineage>
        <taxon>Bacteria</taxon>
        <taxon>Bacillati</taxon>
        <taxon>Actinomycetota</taxon>
        <taxon>Actinomycetes</taxon>
        <taxon>Mycobacteriales</taxon>
        <taxon>Gordoniaceae</taxon>
        <taxon>Gordonia</taxon>
    </lineage>
</organism>
<dbReference type="GO" id="GO:0005576">
    <property type="term" value="C:extracellular region"/>
    <property type="evidence" value="ECO:0007669"/>
    <property type="project" value="TreeGrafter"/>
</dbReference>
<evidence type="ECO:0000259" key="2">
    <source>
        <dbReference type="Pfam" id="PF02470"/>
    </source>
</evidence>
<dbReference type="AlphaFoldDB" id="A0A846WNX7"/>